<feature type="domain" description="SIS" evidence="2">
    <location>
        <begin position="33"/>
        <end position="99"/>
    </location>
</feature>
<dbReference type="EMBL" id="AZMM01009398">
    <property type="protein sequence ID" value="ETJ36331.1"/>
    <property type="molecule type" value="Genomic_DNA"/>
</dbReference>
<protein>
    <submittedName>
        <fullName evidence="3">Glucosamine-fructose-6-phosphate aminotransferase isomerizing</fullName>
    </submittedName>
</protein>
<comment type="caution">
    <text evidence="3">The sequence shown here is derived from an EMBL/GenBank/DDBJ whole genome shotgun (WGS) entry which is preliminary data.</text>
</comment>
<feature type="non-terminal residue" evidence="3">
    <location>
        <position position="1"/>
    </location>
</feature>
<dbReference type="InterPro" id="IPR046348">
    <property type="entry name" value="SIS_dom_sf"/>
</dbReference>
<proteinExistence type="predicted"/>
<dbReference type="GO" id="GO:0006002">
    <property type="term" value="P:fructose 6-phosphate metabolic process"/>
    <property type="evidence" value="ECO:0007669"/>
    <property type="project" value="TreeGrafter"/>
</dbReference>
<dbReference type="GO" id="GO:0005829">
    <property type="term" value="C:cytosol"/>
    <property type="evidence" value="ECO:0007669"/>
    <property type="project" value="TreeGrafter"/>
</dbReference>
<dbReference type="InterPro" id="IPR001347">
    <property type="entry name" value="SIS_dom"/>
</dbReference>
<dbReference type="InterPro" id="IPR035466">
    <property type="entry name" value="GlmS/AgaS_SIS"/>
</dbReference>
<dbReference type="GO" id="GO:0006487">
    <property type="term" value="P:protein N-linked glycosylation"/>
    <property type="evidence" value="ECO:0007669"/>
    <property type="project" value="TreeGrafter"/>
</dbReference>
<reference evidence="3" key="1">
    <citation type="submission" date="2013-12" db="EMBL/GenBank/DDBJ databases">
        <title>A Varibaculum cambriense genome reconstructed from a premature infant gut community with otherwise low bacterial novelty that shifts toward anaerobic metabolism during the third week of life.</title>
        <authorList>
            <person name="Brown C.T."/>
            <person name="Sharon I."/>
            <person name="Thomas B.C."/>
            <person name="Castelle C.J."/>
            <person name="Morowitz M.J."/>
            <person name="Banfield J.F."/>
        </authorList>
    </citation>
    <scope>NUCLEOTIDE SEQUENCE</scope>
</reference>
<name>W1Y1Q2_9ZZZZ</name>
<dbReference type="PROSITE" id="PS51464">
    <property type="entry name" value="SIS"/>
    <property type="match status" value="1"/>
</dbReference>
<dbReference type="SUPFAM" id="SSF53697">
    <property type="entry name" value="SIS domain"/>
    <property type="match status" value="1"/>
</dbReference>
<sequence length="99" mass="11048">QKEIYEQPNAIKNTLTGRISHGQVDLSELGPNADELLSKVEHIQILACGTSYNSGMVSRYWFESLAGIPCDVEIASEFRYRKSAVRRNSLMITLSQSGE</sequence>
<evidence type="ECO:0000313" key="3">
    <source>
        <dbReference type="EMBL" id="ETJ36331.1"/>
    </source>
</evidence>
<keyword evidence="3" id="KW-0032">Aminotransferase</keyword>
<dbReference type="CDD" id="cd05008">
    <property type="entry name" value="SIS_GlmS_GlmD_1"/>
    <property type="match status" value="1"/>
</dbReference>
<evidence type="ECO:0000259" key="2">
    <source>
        <dbReference type="PROSITE" id="PS51464"/>
    </source>
</evidence>
<dbReference type="GO" id="GO:0006047">
    <property type="term" value="P:UDP-N-acetylglucosamine metabolic process"/>
    <property type="evidence" value="ECO:0007669"/>
    <property type="project" value="TreeGrafter"/>
</dbReference>
<dbReference type="Pfam" id="PF01380">
    <property type="entry name" value="SIS"/>
    <property type="match status" value="1"/>
</dbReference>
<dbReference type="AlphaFoldDB" id="W1Y1Q2"/>
<accession>W1Y1Q2</accession>
<dbReference type="GO" id="GO:0097367">
    <property type="term" value="F:carbohydrate derivative binding"/>
    <property type="evidence" value="ECO:0007669"/>
    <property type="project" value="InterPro"/>
</dbReference>
<dbReference type="PANTHER" id="PTHR10937">
    <property type="entry name" value="GLUCOSAMINE--FRUCTOSE-6-PHOSPHATE AMINOTRANSFERASE, ISOMERIZING"/>
    <property type="match status" value="1"/>
</dbReference>
<dbReference type="PANTHER" id="PTHR10937:SF0">
    <property type="entry name" value="GLUTAMINE--FRUCTOSE-6-PHOSPHATE TRANSAMINASE (ISOMERIZING)"/>
    <property type="match status" value="1"/>
</dbReference>
<organism evidence="3">
    <name type="scientific">human gut metagenome</name>
    <dbReference type="NCBI Taxonomy" id="408170"/>
    <lineage>
        <taxon>unclassified sequences</taxon>
        <taxon>metagenomes</taxon>
        <taxon>organismal metagenomes</taxon>
    </lineage>
</organism>
<evidence type="ECO:0000256" key="1">
    <source>
        <dbReference type="ARBA" id="ARBA00022737"/>
    </source>
</evidence>
<keyword evidence="1" id="KW-0677">Repeat</keyword>
<feature type="non-terminal residue" evidence="3">
    <location>
        <position position="99"/>
    </location>
</feature>
<gene>
    <name evidence="3" type="ORF">Q604_UNBC09398G0001</name>
</gene>
<dbReference type="Gene3D" id="3.40.50.10490">
    <property type="entry name" value="Glucose-6-phosphate isomerase like protein, domain 1"/>
    <property type="match status" value="1"/>
</dbReference>
<keyword evidence="3" id="KW-0808">Transferase</keyword>
<dbReference type="GO" id="GO:0004360">
    <property type="term" value="F:glutamine-fructose-6-phosphate transaminase (isomerizing) activity"/>
    <property type="evidence" value="ECO:0007669"/>
    <property type="project" value="TreeGrafter"/>
</dbReference>